<keyword evidence="3" id="KW-0808">Transferase</keyword>
<dbReference type="RefSeq" id="WP_072479875.1">
    <property type="nucleotide sequence ID" value="NZ_FPJG01000006.1"/>
</dbReference>
<dbReference type="CDD" id="cd16936">
    <property type="entry name" value="HATPase_RsbW-like"/>
    <property type="match status" value="1"/>
</dbReference>
<dbReference type="SUPFAM" id="SSF55874">
    <property type="entry name" value="ATPase domain of HSP90 chaperone/DNA topoisomerase II/histidine kinase"/>
    <property type="match status" value="1"/>
</dbReference>
<proteinExistence type="predicted"/>
<keyword evidence="3" id="KW-0418">Kinase</keyword>
<dbReference type="GO" id="GO:0004674">
    <property type="term" value="F:protein serine/threonine kinase activity"/>
    <property type="evidence" value="ECO:0007669"/>
    <property type="project" value="UniProtKB-KW"/>
</dbReference>
<keyword evidence="4" id="KW-1185">Reference proteome</keyword>
<dbReference type="Gene3D" id="3.30.565.10">
    <property type="entry name" value="Histidine kinase-like ATPase, C-terminal domain"/>
    <property type="match status" value="1"/>
</dbReference>
<dbReference type="PANTHER" id="PTHR35526:SF3">
    <property type="entry name" value="ANTI-SIGMA-F FACTOR RSBW"/>
    <property type="match status" value="1"/>
</dbReference>
<dbReference type="InterPro" id="IPR036890">
    <property type="entry name" value="HATPase_C_sf"/>
</dbReference>
<evidence type="ECO:0000259" key="2">
    <source>
        <dbReference type="Pfam" id="PF13581"/>
    </source>
</evidence>
<protein>
    <submittedName>
        <fullName evidence="3">Anti-sigma regulatory factor (Ser/Thr protein kinase)</fullName>
    </submittedName>
</protein>
<dbReference type="Proteomes" id="UP000182740">
    <property type="component" value="Unassembled WGS sequence"/>
</dbReference>
<reference evidence="4" key="1">
    <citation type="submission" date="2016-11" db="EMBL/GenBank/DDBJ databases">
        <authorList>
            <person name="Varghese N."/>
            <person name="Submissions S."/>
        </authorList>
    </citation>
    <scope>NUCLEOTIDE SEQUENCE [LARGE SCALE GENOMIC DNA]</scope>
    <source>
        <strain evidence="4">DSM 44671</strain>
    </source>
</reference>
<evidence type="ECO:0000313" key="3">
    <source>
        <dbReference type="EMBL" id="SFW87008.1"/>
    </source>
</evidence>
<organism evidence="3 4">
    <name type="scientific">Amycolatopsis australiensis</name>
    <dbReference type="NCBI Taxonomy" id="546364"/>
    <lineage>
        <taxon>Bacteria</taxon>
        <taxon>Bacillati</taxon>
        <taxon>Actinomycetota</taxon>
        <taxon>Actinomycetes</taxon>
        <taxon>Pseudonocardiales</taxon>
        <taxon>Pseudonocardiaceae</taxon>
        <taxon>Amycolatopsis</taxon>
    </lineage>
</organism>
<evidence type="ECO:0000256" key="1">
    <source>
        <dbReference type="ARBA" id="ARBA00022527"/>
    </source>
</evidence>
<dbReference type="PANTHER" id="PTHR35526">
    <property type="entry name" value="ANTI-SIGMA-F FACTOR RSBW-RELATED"/>
    <property type="match status" value="1"/>
</dbReference>
<evidence type="ECO:0000313" key="4">
    <source>
        <dbReference type="Proteomes" id="UP000182740"/>
    </source>
</evidence>
<accession>A0A1K1SRF9</accession>
<dbReference type="AlphaFoldDB" id="A0A1K1SRF9"/>
<dbReference type="STRING" id="546364.SAMN04489730_6565"/>
<dbReference type="Pfam" id="PF13581">
    <property type="entry name" value="HATPase_c_2"/>
    <property type="match status" value="1"/>
</dbReference>
<feature type="domain" description="Histidine kinase/HSP90-like ATPase" evidence="2">
    <location>
        <begin position="22"/>
        <end position="129"/>
    </location>
</feature>
<keyword evidence="1" id="KW-0723">Serine/threonine-protein kinase</keyword>
<gene>
    <name evidence="3" type="ORF">SAMN04489730_6565</name>
</gene>
<name>A0A1K1SRF9_9PSEU</name>
<dbReference type="InterPro" id="IPR050267">
    <property type="entry name" value="Anti-sigma-factor_SerPK"/>
</dbReference>
<dbReference type="EMBL" id="FPJG01000006">
    <property type="protein sequence ID" value="SFW87008.1"/>
    <property type="molecule type" value="Genomic_DNA"/>
</dbReference>
<sequence>MPETDEPPSLGRWVLPLHGTSPSALQPVREWVRRHLSDVGEAHLQDALTVVTELVTNAYEHGGGPSRLELRRNTDPCLISIEVTDATEAQPVAGRSSLPGPRGRGLQLVNLLSTGWGVRYDRGRPVKTVWAQVPCEGSDRIPCPAPDAQSLPAQPCPV</sequence>
<dbReference type="InterPro" id="IPR003594">
    <property type="entry name" value="HATPase_dom"/>
</dbReference>